<evidence type="ECO:0000313" key="9">
    <source>
        <dbReference type="EMBL" id="MDQ1097705.1"/>
    </source>
</evidence>
<feature type="transmembrane region" description="Helical" evidence="8">
    <location>
        <begin position="145"/>
        <end position="163"/>
    </location>
</feature>
<dbReference type="PANTHER" id="PTHR33908">
    <property type="entry name" value="MANNOSYLTRANSFERASE YKCB-RELATED"/>
    <property type="match status" value="1"/>
</dbReference>
<keyword evidence="10" id="KW-1185">Reference proteome</keyword>
<accession>A0ABU0TKY6</accession>
<evidence type="ECO:0000256" key="8">
    <source>
        <dbReference type="SAM" id="Phobius"/>
    </source>
</evidence>
<keyword evidence="2" id="KW-1003">Cell membrane</keyword>
<feature type="transmembrane region" description="Helical" evidence="8">
    <location>
        <begin position="209"/>
        <end position="228"/>
    </location>
</feature>
<evidence type="ECO:0000256" key="7">
    <source>
        <dbReference type="ARBA" id="ARBA00023136"/>
    </source>
</evidence>
<feature type="transmembrane region" description="Helical" evidence="8">
    <location>
        <begin position="91"/>
        <end position="110"/>
    </location>
</feature>
<feature type="transmembrane region" description="Helical" evidence="8">
    <location>
        <begin position="13"/>
        <end position="33"/>
    </location>
</feature>
<feature type="transmembrane region" description="Helical" evidence="8">
    <location>
        <begin position="358"/>
        <end position="375"/>
    </location>
</feature>
<dbReference type="GO" id="GO:0016301">
    <property type="term" value="F:kinase activity"/>
    <property type="evidence" value="ECO:0007669"/>
    <property type="project" value="UniProtKB-KW"/>
</dbReference>
<keyword evidence="4" id="KW-0808">Transferase</keyword>
<comment type="caution">
    <text evidence="9">The sequence shown here is derived from an EMBL/GenBank/DDBJ whole genome shotgun (WGS) entry which is preliminary data.</text>
</comment>
<keyword evidence="3" id="KW-0328">Glycosyltransferase</keyword>
<evidence type="ECO:0000256" key="4">
    <source>
        <dbReference type="ARBA" id="ARBA00022679"/>
    </source>
</evidence>
<feature type="transmembrane region" description="Helical" evidence="8">
    <location>
        <begin position="122"/>
        <end position="139"/>
    </location>
</feature>
<organism evidence="9 10">
    <name type="scientific">Chryseobacterium camelliae</name>
    <dbReference type="NCBI Taxonomy" id="1265445"/>
    <lineage>
        <taxon>Bacteria</taxon>
        <taxon>Pseudomonadati</taxon>
        <taxon>Bacteroidota</taxon>
        <taxon>Flavobacteriia</taxon>
        <taxon>Flavobacteriales</taxon>
        <taxon>Weeksellaceae</taxon>
        <taxon>Chryseobacterium group</taxon>
        <taxon>Chryseobacterium</taxon>
    </lineage>
</organism>
<keyword evidence="5 8" id="KW-0812">Transmembrane</keyword>
<evidence type="ECO:0000256" key="2">
    <source>
        <dbReference type="ARBA" id="ARBA00022475"/>
    </source>
</evidence>
<keyword evidence="9" id="KW-0418">Kinase</keyword>
<dbReference type="InterPro" id="IPR050297">
    <property type="entry name" value="LipidA_mod_glycosyltrf_83"/>
</dbReference>
<feature type="transmembrane region" description="Helical" evidence="8">
    <location>
        <begin position="68"/>
        <end position="85"/>
    </location>
</feature>
<keyword evidence="6 8" id="KW-1133">Transmembrane helix</keyword>
<sequence>MKNISAIPLIKKILNWKFFLVCNLMIFVLKIIFSVRSGFKAEHFEDWSIAENIAAYGRYAMDMKFGSSAYKLPVYPLFLSVYMKIFGSGPAAEWIIITQHLFYFIIPVLLIRIFQNFKFQEAGFLAAYFFIFSPAYFYYSNIMEATNIFLLLFTGWLYVYSMIWMKGYSVRTLCLFSLLTATVGLTQVVAVPIMALLFVVLILCRKISFKNALIVALGSILLYSPWVIRNYRAFDTVIVSKSPVWQNMYLGYLPDYQILDYRFISEKHKEEVFSRISKYNEFEDENIYRNEVEKIIQHDRWAPFKKAVNNTISLWFVPKRYFDDHSLSVLVGRKCYVIIINLALLISLVYFYRTNKKLFFILILVFSGFTFPYLIGHAANIRFKLDFEWIQTAVIALFVASYFFKSSYNEL</sequence>
<dbReference type="EMBL" id="JAUTAL010000001">
    <property type="protein sequence ID" value="MDQ1097705.1"/>
    <property type="molecule type" value="Genomic_DNA"/>
</dbReference>
<dbReference type="Proteomes" id="UP001225072">
    <property type="component" value="Unassembled WGS sequence"/>
</dbReference>
<comment type="subcellular location">
    <subcellularLocation>
        <location evidence="1">Cell membrane</location>
        <topology evidence="1">Multi-pass membrane protein</topology>
    </subcellularLocation>
</comment>
<feature type="transmembrane region" description="Helical" evidence="8">
    <location>
        <begin position="387"/>
        <end position="404"/>
    </location>
</feature>
<feature type="transmembrane region" description="Helical" evidence="8">
    <location>
        <begin position="335"/>
        <end position="352"/>
    </location>
</feature>
<evidence type="ECO:0000256" key="1">
    <source>
        <dbReference type="ARBA" id="ARBA00004651"/>
    </source>
</evidence>
<evidence type="ECO:0000256" key="5">
    <source>
        <dbReference type="ARBA" id="ARBA00022692"/>
    </source>
</evidence>
<evidence type="ECO:0000256" key="6">
    <source>
        <dbReference type="ARBA" id="ARBA00022989"/>
    </source>
</evidence>
<dbReference type="RefSeq" id="WP_307451422.1">
    <property type="nucleotide sequence ID" value="NZ_JAUTAL010000001.1"/>
</dbReference>
<keyword evidence="7 8" id="KW-0472">Membrane</keyword>
<dbReference type="PANTHER" id="PTHR33908:SF11">
    <property type="entry name" value="MEMBRANE PROTEIN"/>
    <property type="match status" value="1"/>
</dbReference>
<gene>
    <name evidence="9" type="ORF">QE404_002852</name>
</gene>
<reference evidence="9 10" key="1">
    <citation type="submission" date="2023-07" db="EMBL/GenBank/DDBJ databases">
        <title>Functional and genomic diversity of the sorghum phyllosphere microbiome.</title>
        <authorList>
            <person name="Shade A."/>
        </authorList>
    </citation>
    <scope>NUCLEOTIDE SEQUENCE [LARGE SCALE GENOMIC DNA]</scope>
    <source>
        <strain evidence="9 10">SORGH_AS_1064</strain>
    </source>
</reference>
<evidence type="ECO:0000256" key="3">
    <source>
        <dbReference type="ARBA" id="ARBA00022676"/>
    </source>
</evidence>
<feature type="transmembrane region" description="Helical" evidence="8">
    <location>
        <begin position="175"/>
        <end position="203"/>
    </location>
</feature>
<evidence type="ECO:0000313" key="10">
    <source>
        <dbReference type="Proteomes" id="UP001225072"/>
    </source>
</evidence>
<name>A0ABU0TKY6_9FLAO</name>
<protein>
    <submittedName>
        <fullName evidence="9">Signal transduction histidine kinase</fullName>
    </submittedName>
</protein>
<proteinExistence type="predicted"/>